<comment type="caution">
    <text evidence="2">The sequence shown here is derived from an EMBL/GenBank/DDBJ whole genome shotgun (WGS) entry which is preliminary data.</text>
</comment>
<evidence type="ECO:0000313" key="3">
    <source>
        <dbReference type="Proteomes" id="UP001595798"/>
    </source>
</evidence>
<dbReference type="RefSeq" id="WP_379890184.1">
    <property type="nucleotide sequence ID" value="NZ_JBHSDI010000063.1"/>
</dbReference>
<dbReference type="Proteomes" id="UP001595798">
    <property type="component" value="Unassembled WGS sequence"/>
</dbReference>
<feature type="signal peptide" evidence="1">
    <location>
        <begin position="1"/>
        <end position="42"/>
    </location>
</feature>
<gene>
    <name evidence="2" type="ORF">ACFOZ5_18635</name>
</gene>
<name>A0ABV8QNR5_9GAMM</name>
<keyword evidence="1" id="KW-0732">Signal</keyword>
<organism evidence="2 3">
    <name type="scientific">Marinobacter lacisalsi</name>
    <dbReference type="NCBI Taxonomy" id="475979"/>
    <lineage>
        <taxon>Bacteria</taxon>
        <taxon>Pseudomonadati</taxon>
        <taxon>Pseudomonadota</taxon>
        <taxon>Gammaproteobacteria</taxon>
        <taxon>Pseudomonadales</taxon>
        <taxon>Marinobacteraceae</taxon>
        <taxon>Marinobacter</taxon>
    </lineage>
</organism>
<evidence type="ECO:0000256" key="1">
    <source>
        <dbReference type="SAM" id="SignalP"/>
    </source>
</evidence>
<evidence type="ECO:0000313" key="2">
    <source>
        <dbReference type="EMBL" id="MFC4261043.1"/>
    </source>
</evidence>
<sequence>MAALFRDRPDLTTMRYSPFSSSCLRCAVMAFSVMTGSVMVSAAEVTPRVDQPQRTLNLLHESLLWIRHRHYEPVLPSPASSPEAAAIPGPVSSATIPISSVAARDRWIGQHFFLKGEDHEAEHTDRVRVGFETERIPGFNHNLSVNYNWSTSQQPGDTTMDMGIAWQVPLEENQLAFRARMHQYDDEVDSADVKRVRGTRQTLEVDMGRSLYQTGHGGLDARVITTDVTDRWYENGDLSSEARQSYSLIRLDGYLEHDLTAIGAYADLGLTIEGCVALMDGAEQQSCGEQLGAFQRYNLNASVRRQWLNMDWGLHGEYQFTPDELPSWRYMEVGPGLIHGFGGQVMRGREGGWVRLDSETRDRLLWSPLEVYTSLRFSVLRGWTEAAGDPDLTSRASVAEVFWQVSGDNLSGGVRAGTLLDSTGPGIVATNVPDVSLNLSWTL</sequence>
<accession>A0ABV8QNR5</accession>
<proteinExistence type="predicted"/>
<keyword evidence="3" id="KW-1185">Reference proteome</keyword>
<feature type="chain" id="PRO_5045888347" description="Haemolysin activator HlyB C-terminal domain-containing protein" evidence="1">
    <location>
        <begin position="43"/>
        <end position="443"/>
    </location>
</feature>
<protein>
    <recommendedName>
        <fullName evidence="4">Haemolysin activator HlyB C-terminal domain-containing protein</fullName>
    </recommendedName>
</protein>
<evidence type="ECO:0008006" key="4">
    <source>
        <dbReference type="Google" id="ProtNLM"/>
    </source>
</evidence>
<dbReference type="EMBL" id="JBHSDI010000063">
    <property type="protein sequence ID" value="MFC4261043.1"/>
    <property type="molecule type" value="Genomic_DNA"/>
</dbReference>
<reference evidence="3" key="1">
    <citation type="journal article" date="2019" name="Int. J. Syst. Evol. Microbiol.">
        <title>The Global Catalogue of Microorganisms (GCM) 10K type strain sequencing project: providing services to taxonomists for standard genome sequencing and annotation.</title>
        <authorList>
            <consortium name="The Broad Institute Genomics Platform"/>
            <consortium name="The Broad Institute Genome Sequencing Center for Infectious Disease"/>
            <person name="Wu L."/>
            <person name="Ma J."/>
        </authorList>
    </citation>
    <scope>NUCLEOTIDE SEQUENCE [LARGE SCALE GENOMIC DNA]</scope>
    <source>
        <strain evidence="3">CECT 7297</strain>
    </source>
</reference>